<dbReference type="InterPro" id="IPR050524">
    <property type="entry name" value="APC_YAT"/>
</dbReference>
<dbReference type="VEuPathDB" id="FungiDB:F4678DRAFT_423925"/>
<dbReference type="InterPro" id="IPR004841">
    <property type="entry name" value="AA-permease/SLC12A_dom"/>
</dbReference>
<dbReference type="AlphaFoldDB" id="A0A9W8TI13"/>
<dbReference type="EMBL" id="JANPWZ010002022">
    <property type="protein sequence ID" value="KAJ3561707.1"/>
    <property type="molecule type" value="Genomic_DNA"/>
</dbReference>
<evidence type="ECO:0000259" key="9">
    <source>
        <dbReference type="Pfam" id="PF00324"/>
    </source>
</evidence>
<dbReference type="PANTHER" id="PTHR43341">
    <property type="entry name" value="AMINO ACID PERMEASE"/>
    <property type="match status" value="1"/>
</dbReference>
<keyword evidence="8" id="KW-0732">Signal</keyword>
<feature type="transmembrane region" description="Helical" evidence="7">
    <location>
        <begin position="135"/>
        <end position="161"/>
    </location>
</feature>
<organism evidence="10 11">
    <name type="scientific">Xylaria arbuscula</name>
    <dbReference type="NCBI Taxonomy" id="114810"/>
    <lineage>
        <taxon>Eukaryota</taxon>
        <taxon>Fungi</taxon>
        <taxon>Dikarya</taxon>
        <taxon>Ascomycota</taxon>
        <taxon>Pezizomycotina</taxon>
        <taxon>Sordariomycetes</taxon>
        <taxon>Xylariomycetidae</taxon>
        <taxon>Xylariales</taxon>
        <taxon>Xylariaceae</taxon>
        <taxon>Xylaria</taxon>
    </lineage>
</organism>
<evidence type="ECO:0000256" key="7">
    <source>
        <dbReference type="SAM" id="Phobius"/>
    </source>
</evidence>
<comment type="subcellular location">
    <subcellularLocation>
        <location evidence="1">Membrane</location>
        <topology evidence="1">Multi-pass membrane protein</topology>
    </subcellularLocation>
</comment>
<evidence type="ECO:0000256" key="4">
    <source>
        <dbReference type="ARBA" id="ARBA00022970"/>
    </source>
</evidence>
<evidence type="ECO:0000256" key="3">
    <source>
        <dbReference type="ARBA" id="ARBA00022692"/>
    </source>
</evidence>
<name>A0A9W8TI13_9PEZI</name>
<proteinExistence type="predicted"/>
<accession>A0A9W8TI13</accession>
<evidence type="ECO:0000256" key="8">
    <source>
        <dbReference type="SAM" id="SignalP"/>
    </source>
</evidence>
<evidence type="ECO:0000313" key="11">
    <source>
        <dbReference type="Proteomes" id="UP001148614"/>
    </source>
</evidence>
<dbReference type="GO" id="GO:0016020">
    <property type="term" value="C:membrane"/>
    <property type="evidence" value="ECO:0007669"/>
    <property type="project" value="UniProtKB-SubCell"/>
</dbReference>
<gene>
    <name evidence="10" type="ORF">NPX13_g8841</name>
</gene>
<dbReference type="GO" id="GO:0015171">
    <property type="term" value="F:amino acid transmembrane transporter activity"/>
    <property type="evidence" value="ECO:0007669"/>
    <property type="project" value="TreeGrafter"/>
</dbReference>
<feature type="signal peptide" evidence="8">
    <location>
        <begin position="1"/>
        <end position="28"/>
    </location>
</feature>
<keyword evidence="5 7" id="KW-1133">Transmembrane helix</keyword>
<reference evidence="10" key="1">
    <citation type="submission" date="2022-07" db="EMBL/GenBank/DDBJ databases">
        <title>Genome Sequence of Xylaria arbuscula.</title>
        <authorList>
            <person name="Buettner E."/>
        </authorList>
    </citation>
    <scope>NUCLEOTIDE SEQUENCE</scope>
    <source>
        <strain evidence="10">VT107</strain>
    </source>
</reference>
<evidence type="ECO:0000256" key="5">
    <source>
        <dbReference type="ARBA" id="ARBA00022989"/>
    </source>
</evidence>
<dbReference type="Proteomes" id="UP001148614">
    <property type="component" value="Unassembled WGS sequence"/>
</dbReference>
<dbReference type="Gene3D" id="1.20.1740.10">
    <property type="entry name" value="Amino acid/polyamine transporter I"/>
    <property type="match status" value="1"/>
</dbReference>
<keyword evidence="2" id="KW-0813">Transport</keyword>
<evidence type="ECO:0000256" key="2">
    <source>
        <dbReference type="ARBA" id="ARBA00022448"/>
    </source>
</evidence>
<sequence>MRLASKLVAVRIILLHLIPVFLLSLVLTSDTDSEGDSHNSGSTKELISPFVVAISQARIPVLPDFMNAVMVVSVFSMANAVVFAASRALQAVSAGGMGPRFCARLYRDKPLGALLVVFIFSLLSFVKGARNGDEVFVWLLSLNSCSNYLTWSSICIAQIRCRLALKRQGKSFHDPQAYRSPLGMAGSVFSIAVFAYGLAAQIVAAAKSPLSHPPPVAASFLGLAVVILLWVGYVVYKRDRTLLIPLNMIELGPKESMFMAEDHLDSNQTAL</sequence>
<evidence type="ECO:0000256" key="1">
    <source>
        <dbReference type="ARBA" id="ARBA00004141"/>
    </source>
</evidence>
<feature type="domain" description="Amino acid permease/ SLC12A" evidence="9">
    <location>
        <begin position="4"/>
        <end position="241"/>
    </location>
</feature>
<dbReference type="PANTHER" id="PTHR43341:SF1">
    <property type="entry name" value="GENERAL AMINO-ACID PERMEASE GAP1"/>
    <property type="match status" value="1"/>
</dbReference>
<keyword evidence="11" id="KW-1185">Reference proteome</keyword>
<protein>
    <recommendedName>
        <fullName evidence="9">Amino acid permease/ SLC12A domain-containing protein</fullName>
    </recommendedName>
</protein>
<feature type="transmembrane region" description="Helical" evidence="7">
    <location>
        <begin position="110"/>
        <end position="129"/>
    </location>
</feature>
<keyword evidence="4" id="KW-0029">Amino-acid transport</keyword>
<feature type="transmembrane region" description="Helical" evidence="7">
    <location>
        <begin position="65"/>
        <end position="89"/>
    </location>
</feature>
<evidence type="ECO:0000256" key="6">
    <source>
        <dbReference type="ARBA" id="ARBA00023136"/>
    </source>
</evidence>
<feature type="chain" id="PRO_5040861958" description="Amino acid permease/ SLC12A domain-containing protein" evidence="8">
    <location>
        <begin position="29"/>
        <end position="271"/>
    </location>
</feature>
<feature type="transmembrane region" description="Helical" evidence="7">
    <location>
        <begin position="216"/>
        <end position="236"/>
    </location>
</feature>
<evidence type="ECO:0000313" key="10">
    <source>
        <dbReference type="EMBL" id="KAJ3561707.1"/>
    </source>
</evidence>
<feature type="transmembrane region" description="Helical" evidence="7">
    <location>
        <begin position="182"/>
        <end position="204"/>
    </location>
</feature>
<keyword evidence="3 7" id="KW-0812">Transmembrane</keyword>
<comment type="caution">
    <text evidence="10">The sequence shown here is derived from an EMBL/GenBank/DDBJ whole genome shotgun (WGS) entry which is preliminary data.</text>
</comment>
<keyword evidence="6 7" id="KW-0472">Membrane</keyword>
<dbReference type="Pfam" id="PF00324">
    <property type="entry name" value="AA_permease"/>
    <property type="match status" value="1"/>
</dbReference>